<protein>
    <submittedName>
        <fullName evidence="6">AraC-like DNA-binding protein</fullName>
    </submittedName>
</protein>
<dbReference type="PROSITE" id="PS00041">
    <property type="entry name" value="HTH_ARAC_FAMILY_1"/>
    <property type="match status" value="1"/>
</dbReference>
<evidence type="ECO:0000259" key="5">
    <source>
        <dbReference type="PROSITE" id="PS01124"/>
    </source>
</evidence>
<dbReference type="PRINTS" id="PR00032">
    <property type="entry name" value="HTHARAC"/>
</dbReference>
<dbReference type="Gene3D" id="2.60.120.280">
    <property type="entry name" value="Regulatory protein AraC"/>
    <property type="match status" value="1"/>
</dbReference>
<dbReference type="InterPro" id="IPR003313">
    <property type="entry name" value="AraC-bd"/>
</dbReference>
<proteinExistence type="predicted"/>
<dbReference type="AlphaFoldDB" id="A0A7W5B175"/>
<reference evidence="6 7" key="1">
    <citation type="submission" date="2020-08" db="EMBL/GenBank/DDBJ databases">
        <title>Genomic Encyclopedia of Type Strains, Phase III (KMG-III): the genomes of soil and plant-associated and newly described type strains.</title>
        <authorList>
            <person name="Whitman W."/>
        </authorList>
    </citation>
    <scope>NUCLEOTIDE SEQUENCE [LARGE SCALE GENOMIC DNA]</scope>
    <source>
        <strain evidence="6 7">CECT 5862</strain>
    </source>
</reference>
<evidence type="ECO:0000256" key="4">
    <source>
        <dbReference type="ARBA" id="ARBA00023163"/>
    </source>
</evidence>
<keyword evidence="3" id="KW-0010">Activator</keyword>
<evidence type="ECO:0000313" key="6">
    <source>
        <dbReference type="EMBL" id="MBB3112367.1"/>
    </source>
</evidence>
<dbReference type="InterPro" id="IPR037923">
    <property type="entry name" value="HTH-like"/>
</dbReference>
<dbReference type="InterPro" id="IPR050204">
    <property type="entry name" value="AraC_XylS_family_regulators"/>
</dbReference>
<dbReference type="GO" id="GO:0043565">
    <property type="term" value="F:sequence-specific DNA binding"/>
    <property type="evidence" value="ECO:0007669"/>
    <property type="project" value="InterPro"/>
</dbReference>
<gene>
    <name evidence="6" type="ORF">FHS18_004468</name>
</gene>
<dbReference type="InterPro" id="IPR020449">
    <property type="entry name" value="Tscrpt_reg_AraC-type_HTH"/>
</dbReference>
<evidence type="ECO:0000313" key="7">
    <source>
        <dbReference type="Proteomes" id="UP000570361"/>
    </source>
</evidence>
<feature type="domain" description="HTH araC/xylS-type" evidence="5">
    <location>
        <begin position="179"/>
        <end position="278"/>
    </location>
</feature>
<dbReference type="CDD" id="cd02208">
    <property type="entry name" value="cupin_RmlC-like"/>
    <property type="match status" value="1"/>
</dbReference>
<dbReference type="InterPro" id="IPR018062">
    <property type="entry name" value="HTH_AraC-typ_CS"/>
</dbReference>
<comment type="caution">
    <text evidence="6">The sequence shown here is derived from an EMBL/GenBank/DDBJ whole genome shotgun (WGS) entry which is preliminary data.</text>
</comment>
<keyword evidence="7" id="KW-1185">Reference proteome</keyword>
<dbReference type="InterPro" id="IPR018060">
    <property type="entry name" value="HTH_AraC"/>
</dbReference>
<dbReference type="RefSeq" id="WP_246427828.1">
    <property type="nucleotide sequence ID" value="NZ_JACHXK010000012.1"/>
</dbReference>
<keyword evidence="2 6" id="KW-0238">DNA-binding</keyword>
<keyword evidence="1" id="KW-0805">Transcription regulation</keyword>
<dbReference type="SMART" id="SM00342">
    <property type="entry name" value="HTH_ARAC"/>
    <property type="match status" value="1"/>
</dbReference>
<accession>A0A7W5B175</accession>
<dbReference type="EMBL" id="JACHXK010000012">
    <property type="protein sequence ID" value="MBB3112367.1"/>
    <property type="molecule type" value="Genomic_DNA"/>
</dbReference>
<dbReference type="PROSITE" id="PS01124">
    <property type="entry name" value="HTH_ARAC_FAMILY_2"/>
    <property type="match status" value="1"/>
</dbReference>
<evidence type="ECO:0000256" key="1">
    <source>
        <dbReference type="ARBA" id="ARBA00023015"/>
    </source>
</evidence>
<evidence type="ECO:0000256" key="3">
    <source>
        <dbReference type="ARBA" id="ARBA00023159"/>
    </source>
</evidence>
<organism evidence="6 7">
    <name type="scientific">Paenibacillus phyllosphaerae</name>
    <dbReference type="NCBI Taxonomy" id="274593"/>
    <lineage>
        <taxon>Bacteria</taxon>
        <taxon>Bacillati</taxon>
        <taxon>Bacillota</taxon>
        <taxon>Bacilli</taxon>
        <taxon>Bacillales</taxon>
        <taxon>Paenibacillaceae</taxon>
        <taxon>Paenibacillus</taxon>
    </lineage>
</organism>
<dbReference type="InterPro" id="IPR009057">
    <property type="entry name" value="Homeodomain-like_sf"/>
</dbReference>
<dbReference type="Pfam" id="PF02311">
    <property type="entry name" value="AraC_binding"/>
    <property type="match status" value="1"/>
</dbReference>
<evidence type="ECO:0000256" key="2">
    <source>
        <dbReference type="ARBA" id="ARBA00023125"/>
    </source>
</evidence>
<dbReference type="GO" id="GO:0003700">
    <property type="term" value="F:DNA-binding transcription factor activity"/>
    <property type="evidence" value="ECO:0007669"/>
    <property type="project" value="InterPro"/>
</dbReference>
<dbReference type="Gene3D" id="1.10.10.60">
    <property type="entry name" value="Homeodomain-like"/>
    <property type="match status" value="1"/>
</dbReference>
<dbReference type="Proteomes" id="UP000570361">
    <property type="component" value="Unassembled WGS sequence"/>
</dbReference>
<dbReference type="SUPFAM" id="SSF46689">
    <property type="entry name" value="Homeodomain-like"/>
    <property type="match status" value="2"/>
</dbReference>
<dbReference type="Pfam" id="PF12833">
    <property type="entry name" value="HTH_18"/>
    <property type="match status" value="1"/>
</dbReference>
<sequence>MMEWGDENIRCVFNSLERSLPLYIETIGYSAWERIFARPDGYPYYHWLHTLSGEGSFEIWGGERFSLTAGKGILVTPFTPHSYSPISDRWSTVYITFGGVAAPAILDTLDMNTSALYTETSERVSFADIVGNMIHKADRDPEFSGLESSTELYHLLMLMRKFGMRNDQPSLSHFYEKLRPVVQWMENNCSAHVGLPEIVEQAQMSVSYLNELFRDAFGMSPYSFLIQLRLREAKKIMVTNPSMALKEVSVLAGFNDVSHFVATFRKKEGITPAKYRELHLSAQAVE</sequence>
<name>A0A7W5B175_9BACL</name>
<keyword evidence="4" id="KW-0804">Transcription</keyword>
<dbReference type="PANTHER" id="PTHR46796">
    <property type="entry name" value="HTH-TYPE TRANSCRIPTIONAL ACTIVATOR RHAS-RELATED"/>
    <property type="match status" value="1"/>
</dbReference>
<dbReference type="SUPFAM" id="SSF51215">
    <property type="entry name" value="Regulatory protein AraC"/>
    <property type="match status" value="1"/>
</dbReference>